<gene>
    <name evidence="1" type="ORF">OUZ56_014236</name>
</gene>
<keyword evidence="2" id="KW-1185">Reference proteome</keyword>
<evidence type="ECO:0000313" key="2">
    <source>
        <dbReference type="Proteomes" id="UP001234178"/>
    </source>
</evidence>
<proteinExistence type="predicted"/>
<comment type="caution">
    <text evidence="1">The sequence shown here is derived from an EMBL/GenBank/DDBJ whole genome shotgun (WGS) entry which is preliminary data.</text>
</comment>
<accession>A0ABQ9Z8V2</accession>
<reference evidence="1 2" key="1">
    <citation type="journal article" date="2023" name="Nucleic Acids Res.">
        <title>The hologenome of Daphnia magna reveals possible DNA methylation and microbiome-mediated evolution of the host genome.</title>
        <authorList>
            <person name="Chaturvedi A."/>
            <person name="Li X."/>
            <person name="Dhandapani V."/>
            <person name="Marshall H."/>
            <person name="Kissane S."/>
            <person name="Cuenca-Cambronero M."/>
            <person name="Asole G."/>
            <person name="Calvet F."/>
            <person name="Ruiz-Romero M."/>
            <person name="Marangio P."/>
            <person name="Guigo R."/>
            <person name="Rago D."/>
            <person name="Mirbahai L."/>
            <person name="Eastwood N."/>
            <person name="Colbourne J.K."/>
            <person name="Zhou J."/>
            <person name="Mallon E."/>
            <person name="Orsini L."/>
        </authorList>
    </citation>
    <scope>NUCLEOTIDE SEQUENCE [LARGE SCALE GENOMIC DNA]</scope>
    <source>
        <strain evidence="1">LRV0_1</strain>
    </source>
</reference>
<sequence>MSSFADFDKSGKGNSKRCRLLQILTKVGRGIPRDVVCRFLTKVEREFQEMSSFADFDKSGKGNSKRCRLLQILTKVGRLTKSNLRATRSFGIMSFSERWRVGHEDREKSGREVVFKAGLCASPGNGLSASIRDLNDCSRTSNMSCKTIIRSHIYRINH</sequence>
<organism evidence="1 2">
    <name type="scientific">Daphnia magna</name>
    <dbReference type="NCBI Taxonomy" id="35525"/>
    <lineage>
        <taxon>Eukaryota</taxon>
        <taxon>Metazoa</taxon>
        <taxon>Ecdysozoa</taxon>
        <taxon>Arthropoda</taxon>
        <taxon>Crustacea</taxon>
        <taxon>Branchiopoda</taxon>
        <taxon>Diplostraca</taxon>
        <taxon>Cladocera</taxon>
        <taxon>Anomopoda</taxon>
        <taxon>Daphniidae</taxon>
        <taxon>Daphnia</taxon>
    </lineage>
</organism>
<evidence type="ECO:0000313" key="1">
    <source>
        <dbReference type="EMBL" id="KAK4009099.1"/>
    </source>
</evidence>
<dbReference type="EMBL" id="JAOYFB010000002">
    <property type="protein sequence ID" value="KAK4009099.1"/>
    <property type="molecule type" value="Genomic_DNA"/>
</dbReference>
<protein>
    <submittedName>
        <fullName evidence="1">Uncharacterized protein</fullName>
    </submittedName>
</protein>
<name>A0ABQ9Z8V2_9CRUS</name>
<dbReference type="Proteomes" id="UP001234178">
    <property type="component" value="Unassembled WGS sequence"/>
</dbReference>